<organism evidence="1 2">
    <name type="scientific">Nocardioides panacihumi</name>
    <dbReference type="NCBI Taxonomy" id="400774"/>
    <lineage>
        <taxon>Bacteria</taxon>
        <taxon>Bacillati</taxon>
        <taxon>Actinomycetota</taxon>
        <taxon>Actinomycetes</taxon>
        <taxon>Propionibacteriales</taxon>
        <taxon>Nocardioidaceae</taxon>
        <taxon>Nocardioides</taxon>
    </lineage>
</organism>
<proteinExistence type="predicted"/>
<reference evidence="2" key="1">
    <citation type="journal article" date="2019" name="Int. J. Syst. Evol. Microbiol.">
        <title>The Global Catalogue of Microorganisms (GCM) 10K type strain sequencing project: providing services to taxonomists for standard genome sequencing and annotation.</title>
        <authorList>
            <consortium name="The Broad Institute Genomics Platform"/>
            <consortium name="The Broad Institute Genome Sequencing Center for Infectious Disease"/>
            <person name="Wu L."/>
            <person name="Ma J."/>
        </authorList>
    </citation>
    <scope>NUCLEOTIDE SEQUENCE [LARGE SCALE GENOMIC DNA]</scope>
    <source>
        <strain evidence="2">JCM 15309</strain>
    </source>
</reference>
<dbReference type="CDD" id="cd07812">
    <property type="entry name" value="SRPBCC"/>
    <property type="match status" value="1"/>
</dbReference>
<sequence length="146" mass="16114">MPAMSSFTLNVAAPPQRVFDYLSEPRHRPEWQSSLRAVELDDDGPTGVGTRWIDRTAVGARPRMEIVEMHAAGPSGAPGVWSEVGRWRGLCAELTLHFHPHPRGTRVEGTVEVSGSPWPARLVLQALAPPAVRADLRRAARILEQR</sequence>
<dbReference type="Proteomes" id="UP001500571">
    <property type="component" value="Unassembled WGS sequence"/>
</dbReference>
<keyword evidence="2" id="KW-1185">Reference proteome</keyword>
<accession>A0ABP5C3Z7</accession>
<dbReference type="InterPro" id="IPR019587">
    <property type="entry name" value="Polyketide_cyclase/dehydratase"/>
</dbReference>
<dbReference type="SUPFAM" id="SSF55961">
    <property type="entry name" value="Bet v1-like"/>
    <property type="match status" value="1"/>
</dbReference>
<dbReference type="InterPro" id="IPR023393">
    <property type="entry name" value="START-like_dom_sf"/>
</dbReference>
<evidence type="ECO:0008006" key="3">
    <source>
        <dbReference type="Google" id="ProtNLM"/>
    </source>
</evidence>
<dbReference type="Gene3D" id="3.30.530.20">
    <property type="match status" value="1"/>
</dbReference>
<evidence type="ECO:0000313" key="2">
    <source>
        <dbReference type="Proteomes" id="UP001500571"/>
    </source>
</evidence>
<comment type="caution">
    <text evidence="1">The sequence shown here is derived from an EMBL/GenBank/DDBJ whole genome shotgun (WGS) entry which is preliminary data.</text>
</comment>
<evidence type="ECO:0000313" key="1">
    <source>
        <dbReference type="EMBL" id="GAA1957523.1"/>
    </source>
</evidence>
<dbReference type="Pfam" id="PF10604">
    <property type="entry name" value="Polyketide_cyc2"/>
    <property type="match status" value="1"/>
</dbReference>
<protein>
    <recommendedName>
        <fullName evidence="3">SRPBCC family protein</fullName>
    </recommendedName>
</protein>
<gene>
    <name evidence="1" type="ORF">GCM10009798_16170</name>
</gene>
<name>A0ABP5C3Z7_9ACTN</name>
<dbReference type="EMBL" id="BAAAPB010000001">
    <property type="protein sequence ID" value="GAA1957523.1"/>
    <property type="molecule type" value="Genomic_DNA"/>
</dbReference>